<dbReference type="Proteomes" id="UP000325116">
    <property type="component" value="Unassembled WGS sequence"/>
</dbReference>
<dbReference type="Gene3D" id="1.10.8.60">
    <property type="match status" value="1"/>
</dbReference>
<dbReference type="PANTHER" id="PTHR42960:SF1">
    <property type="entry name" value="YCF46 PROTEIN"/>
    <property type="match status" value="1"/>
</dbReference>
<organism evidence="7 8">
    <name type="scientific">Brachyspira aalborgi</name>
    <dbReference type="NCBI Taxonomy" id="29522"/>
    <lineage>
        <taxon>Bacteria</taxon>
        <taxon>Pseudomonadati</taxon>
        <taxon>Spirochaetota</taxon>
        <taxon>Spirochaetia</taxon>
        <taxon>Brachyspirales</taxon>
        <taxon>Brachyspiraceae</taxon>
        <taxon>Brachyspira</taxon>
    </lineage>
</organism>
<gene>
    <name evidence="7" type="ORF">EPJ80_10615</name>
</gene>
<feature type="compositionally biased region" description="Basic and acidic residues" evidence="5">
    <location>
        <begin position="492"/>
        <end position="503"/>
    </location>
</feature>
<dbReference type="InterPro" id="IPR041569">
    <property type="entry name" value="AAA_lid_3"/>
</dbReference>
<dbReference type="GO" id="GO:0016887">
    <property type="term" value="F:ATP hydrolysis activity"/>
    <property type="evidence" value="ECO:0007669"/>
    <property type="project" value="InterPro"/>
</dbReference>
<evidence type="ECO:0000256" key="2">
    <source>
        <dbReference type="ARBA" id="ARBA00022840"/>
    </source>
</evidence>
<accession>A0A5C8CEJ4</accession>
<dbReference type="InterPro" id="IPR003959">
    <property type="entry name" value="ATPase_AAA_core"/>
</dbReference>
<evidence type="ECO:0000256" key="3">
    <source>
        <dbReference type="ARBA" id="ARBA00038088"/>
    </source>
</evidence>
<dbReference type="Gene3D" id="3.40.50.300">
    <property type="entry name" value="P-loop containing nucleotide triphosphate hydrolases"/>
    <property type="match status" value="1"/>
</dbReference>
<reference evidence="7 8" key="1">
    <citation type="journal article" date="1992" name="Lakartidningen">
        <title>[Penicillin V and not amoxicillin is the first choice preparation in acute otitis].</title>
        <authorList>
            <person name="Kamme C."/>
            <person name="Lundgren K."/>
            <person name="Prellner K."/>
        </authorList>
    </citation>
    <scope>NUCLEOTIDE SEQUENCE [LARGE SCALE GENOMIC DNA]</scope>
    <source>
        <strain evidence="7 8">W1</strain>
    </source>
</reference>
<proteinExistence type="inferred from homology"/>
<dbReference type="InterPro" id="IPR003593">
    <property type="entry name" value="AAA+_ATPase"/>
</dbReference>
<evidence type="ECO:0000256" key="1">
    <source>
        <dbReference type="ARBA" id="ARBA00022741"/>
    </source>
</evidence>
<evidence type="ECO:0000256" key="4">
    <source>
        <dbReference type="ARBA" id="ARBA00040480"/>
    </source>
</evidence>
<evidence type="ECO:0000256" key="5">
    <source>
        <dbReference type="SAM" id="MobiDB-lite"/>
    </source>
</evidence>
<dbReference type="InterPro" id="IPR052381">
    <property type="entry name" value="AAA_domain_protein"/>
</dbReference>
<feature type="domain" description="AAA+ ATPase" evidence="6">
    <location>
        <begin position="257"/>
        <end position="394"/>
    </location>
</feature>
<comment type="caution">
    <text evidence="7">The sequence shown here is derived from an EMBL/GenBank/DDBJ whole genome shotgun (WGS) entry which is preliminary data.</text>
</comment>
<protein>
    <recommendedName>
        <fullName evidence="4">Uncharacterized AAA domain-containing protein ycf46</fullName>
    </recommendedName>
</protein>
<dbReference type="Pfam" id="PF17862">
    <property type="entry name" value="AAA_lid_3"/>
    <property type="match status" value="1"/>
</dbReference>
<dbReference type="EMBL" id="SAXT01000006">
    <property type="protein sequence ID" value="TXJ11073.1"/>
    <property type="molecule type" value="Genomic_DNA"/>
</dbReference>
<name>A0A5C8CEJ4_9SPIR</name>
<evidence type="ECO:0000313" key="8">
    <source>
        <dbReference type="Proteomes" id="UP000325116"/>
    </source>
</evidence>
<dbReference type="SUPFAM" id="SSF52540">
    <property type="entry name" value="P-loop containing nucleoside triphosphate hydrolases"/>
    <property type="match status" value="1"/>
</dbReference>
<dbReference type="InterPro" id="IPR027417">
    <property type="entry name" value="P-loop_NTPase"/>
</dbReference>
<evidence type="ECO:0000259" key="6">
    <source>
        <dbReference type="SMART" id="SM00382"/>
    </source>
</evidence>
<feature type="region of interest" description="Disordered" evidence="5">
    <location>
        <begin position="488"/>
        <end position="524"/>
    </location>
</feature>
<sequence length="524" mass="59590">MINLNNLIKSGINIIQIVSYENERIEGDVHKSASELNRNWFKWNISSGLKKFNGKNFDIVDNTEDNRAILDWYESDEAKDSILILEEFNLQLRDNSFLISKIKDIALNDSFKKDRTLIMLQTKKEIPSELEKEVYIEELDLPSRKDLTIIFNKVCKNYGVKSEGNIEKIIESALGLTIMEAERAFSKAIVQTGQLTEKEIQIIIQEKENIIKNSGHLEYYHHNETLDDVGGLDILKDWLKRRGRAFEEKAKEYGLETPRGILLLGIPGTGKSLCAKAVGSAWQFPIIKLDMGKIFGGIVGESESNIRKALKIAEAVSPSVLWIDEIEKGLSGMASSGSTDGGTTSRVLGTFLTWMQEKKKPVFVVATANNISGLPPELLRKGRVDEIFFVDLPLKEDREEIIKIHLKRIKRDYNNFDISKIADACEDFSGAEIEEAIKEALFKAFDENKEIITEHIIEAMKKTYPISQTMKENISDMRRWAKARAVLASSKSWKEDEKSKDKPIPQLKQEVNNPFITDNDKKEN</sequence>
<comment type="similarity">
    <text evidence="3">Belongs to the AAA ATPase family. Highly divergent.</text>
</comment>
<evidence type="ECO:0000313" key="7">
    <source>
        <dbReference type="EMBL" id="TXJ11073.1"/>
    </source>
</evidence>
<dbReference type="SMART" id="SM00382">
    <property type="entry name" value="AAA"/>
    <property type="match status" value="1"/>
</dbReference>
<dbReference type="AlphaFoldDB" id="A0A5C8CEJ4"/>
<keyword evidence="1" id="KW-0547">Nucleotide-binding</keyword>
<keyword evidence="2" id="KW-0067">ATP-binding</keyword>
<dbReference type="GO" id="GO:0005524">
    <property type="term" value="F:ATP binding"/>
    <property type="evidence" value="ECO:0007669"/>
    <property type="project" value="UniProtKB-KW"/>
</dbReference>
<dbReference type="RefSeq" id="WP_147758962.1">
    <property type="nucleotide sequence ID" value="NZ_SAXT01000006.1"/>
</dbReference>
<dbReference type="Pfam" id="PF00004">
    <property type="entry name" value="AAA"/>
    <property type="match status" value="1"/>
</dbReference>
<dbReference type="PANTHER" id="PTHR42960">
    <property type="entry name" value="YCF46 PROTEIN"/>
    <property type="match status" value="1"/>
</dbReference>
<dbReference type="CDD" id="cd19507">
    <property type="entry name" value="RecA-like_Ycf46-like"/>
    <property type="match status" value="1"/>
</dbReference>